<reference evidence="3" key="1">
    <citation type="submission" date="2023-10" db="EMBL/GenBank/DDBJ databases">
        <authorList>
            <person name="Hackl T."/>
        </authorList>
    </citation>
    <scope>NUCLEOTIDE SEQUENCE</scope>
</reference>
<dbReference type="Pfam" id="PF13430">
    <property type="entry name" value="DUF4112"/>
    <property type="match status" value="1"/>
</dbReference>
<feature type="transmembrane region" description="Helical" evidence="2">
    <location>
        <begin position="130"/>
        <end position="156"/>
    </location>
</feature>
<keyword evidence="2" id="KW-0472">Membrane</keyword>
<evidence type="ECO:0000256" key="1">
    <source>
        <dbReference type="SAM" id="MobiDB-lite"/>
    </source>
</evidence>
<dbReference type="AlphaFoldDB" id="A0AAI8VKR6"/>
<comment type="caution">
    <text evidence="3">The sequence shown here is derived from an EMBL/GenBank/DDBJ whole genome shotgun (WGS) entry which is preliminary data.</text>
</comment>
<accession>A0AAI8VKR6</accession>
<feature type="region of interest" description="Disordered" evidence="1">
    <location>
        <begin position="179"/>
        <end position="286"/>
    </location>
</feature>
<evidence type="ECO:0000313" key="4">
    <source>
        <dbReference type="Proteomes" id="UP001295740"/>
    </source>
</evidence>
<feature type="compositionally biased region" description="Polar residues" evidence="1">
    <location>
        <begin position="199"/>
        <end position="208"/>
    </location>
</feature>
<proteinExistence type="predicted"/>
<evidence type="ECO:0000313" key="3">
    <source>
        <dbReference type="EMBL" id="CAJ2506412.1"/>
    </source>
</evidence>
<keyword evidence="2" id="KW-0812">Transmembrane</keyword>
<feature type="compositionally biased region" description="Low complexity" evidence="1">
    <location>
        <begin position="271"/>
        <end position="280"/>
    </location>
</feature>
<dbReference type="EMBL" id="CAUWAG010000008">
    <property type="protein sequence ID" value="CAJ2506412.1"/>
    <property type="molecule type" value="Genomic_DNA"/>
</dbReference>
<organism evidence="3 4">
    <name type="scientific">Anthostomella pinea</name>
    <dbReference type="NCBI Taxonomy" id="933095"/>
    <lineage>
        <taxon>Eukaryota</taxon>
        <taxon>Fungi</taxon>
        <taxon>Dikarya</taxon>
        <taxon>Ascomycota</taxon>
        <taxon>Pezizomycotina</taxon>
        <taxon>Sordariomycetes</taxon>
        <taxon>Xylariomycetidae</taxon>
        <taxon>Xylariales</taxon>
        <taxon>Xylariaceae</taxon>
        <taxon>Anthostomella</taxon>
    </lineage>
</organism>
<dbReference type="InterPro" id="IPR025187">
    <property type="entry name" value="DUF4112"/>
</dbReference>
<protein>
    <submittedName>
        <fullName evidence="3">Uu.00g005420.m01.CDS01</fullName>
    </submittedName>
</protein>
<evidence type="ECO:0000256" key="2">
    <source>
        <dbReference type="SAM" id="Phobius"/>
    </source>
</evidence>
<dbReference type="PANTHER" id="PTHR35519:SF2">
    <property type="entry name" value="PH DOMAIN PROTEIN"/>
    <property type="match status" value="1"/>
</dbReference>
<feature type="compositionally biased region" description="Gly residues" evidence="1">
    <location>
        <begin position="250"/>
        <end position="261"/>
    </location>
</feature>
<feature type="transmembrane region" description="Helical" evidence="2">
    <location>
        <begin position="77"/>
        <end position="99"/>
    </location>
</feature>
<dbReference type="PANTHER" id="PTHR35519">
    <property type="entry name" value="MEMBRANE PROTEINS"/>
    <property type="match status" value="1"/>
</dbReference>
<sequence>MAGYVGKFVTNKILGETLQNKFGVEDPYFETVPATRLDGKPSRSKTKKIHKAIPPGLSEHDANILNKVKRRAYRLDMAFGSFMGLKLGWGSIIGIFPVAGDIADGLLAMLVVRTAQQIEGGLPFDVKLMMYFWVILDLIIGAVPILGDIGDALILANTRNAAALEKHLRKKGMKNLQASGLPVPDVDPSDPAEFDRFHSSGSPTSSQPARHDKVPAGRTRDDTPQSSGVAAAPAQPPRPAQAKVRADRQGGSGGGFFGFGGKKSRPADIEAGTAGQTATAKQSRRG</sequence>
<gene>
    <name evidence="3" type="ORF">KHLLAP_LOCUS6880</name>
</gene>
<name>A0AAI8VKR6_9PEZI</name>
<feature type="compositionally biased region" description="Basic and acidic residues" evidence="1">
    <location>
        <begin position="209"/>
        <end position="223"/>
    </location>
</feature>
<keyword evidence="2" id="KW-1133">Transmembrane helix</keyword>
<dbReference type="Proteomes" id="UP001295740">
    <property type="component" value="Unassembled WGS sequence"/>
</dbReference>
<keyword evidence="4" id="KW-1185">Reference proteome</keyword>